<evidence type="ECO:0000256" key="4">
    <source>
        <dbReference type="ARBA" id="ARBA00022771"/>
    </source>
</evidence>
<reference evidence="15 16" key="1">
    <citation type="submission" date="2019-07" db="EMBL/GenBank/DDBJ databases">
        <title>Paenibacillus ottowii sp. nov. isolated from a fermentation system processing bovine manure.</title>
        <authorList>
            <person name="Velazquez L.F."/>
            <person name="Rajbanshi S."/>
            <person name="Guan S."/>
            <person name="Hinchee M."/>
            <person name="Welsh A."/>
        </authorList>
    </citation>
    <scope>NUCLEOTIDE SEQUENCE [LARGE SCALE GENOMIC DNA]</scope>
    <source>
        <strain evidence="15 16">MS2379</strain>
    </source>
</reference>
<comment type="caution">
    <text evidence="15">The sequence shown here is derived from an EMBL/GenBank/DDBJ whole genome shotgun (WGS) entry which is preliminary data.</text>
</comment>
<dbReference type="Pfam" id="PF13541">
    <property type="entry name" value="ChlI"/>
    <property type="match status" value="1"/>
</dbReference>
<keyword evidence="5" id="KW-0378">Hydrolase</keyword>
<accession>A0ABY3AYP2</accession>
<protein>
    <recommendedName>
        <fullName evidence="11 12">DNA repair protein RadA</fullName>
    </recommendedName>
</protein>
<keyword evidence="4 13" id="KW-0863">Zinc-finger</keyword>
<feature type="domain" description="RecA family profile 1" evidence="14">
    <location>
        <begin position="69"/>
        <end position="218"/>
    </location>
</feature>
<keyword evidence="2 11" id="KW-0547">Nucleotide-binding</keyword>
<organism evidence="15 16">
    <name type="scientific">Paenibacillus ottowii</name>
    <dbReference type="NCBI Taxonomy" id="2315729"/>
    <lineage>
        <taxon>Bacteria</taxon>
        <taxon>Bacillati</taxon>
        <taxon>Bacillota</taxon>
        <taxon>Bacilli</taxon>
        <taxon>Bacillales</taxon>
        <taxon>Paenibacillaceae</taxon>
        <taxon>Paenibacillus</taxon>
    </lineage>
</organism>
<comment type="function">
    <text evidence="13">DNA-dependent ATPase involved in processing of recombination intermediates, plays a role in repairing DNA breaks. Stimulates the branch migration of RecA-mediated strand transfer reactions, allowing the 3' invading strand to extend heteroduplex DNA faster. Binds ssDNA in the presence of ADP but not other nucleotides, has ATPase activity that is stimulated by ssDNA and various branched DNA structures, but inhibited by SSB. Does not have RecA's homology-searching function.</text>
</comment>
<dbReference type="HAMAP" id="MF_01498">
    <property type="entry name" value="RadA_bact"/>
    <property type="match status" value="1"/>
</dbReference>
<comment type="domain">
    <text evidence="11">The middle region has homology to RecA with ATPase motifs including the RadA KNRFG motif, while the C-terminus is homologous to Lon protease.</text>
</comment>
<evidence type="ECO:0000256" key="9">
    <source>
        <dbReference type="ARBA" id="ARBA00023125"/>
    </source>
</evidence>
<evidence type="ECO:0000259" key="14">
    <source>
        <dbReference type="PROSITE" id="PS50162"/>
    </source>
</evidence>
<evidence type="ECO:0000256" key="5">
    <source>
        <dbReference type="ARBA" id="ARBA00022801"/>
    </source>
</evidence>
<dbReference type="InterPro" id="IPR004504">
    <property type="entry name" value="DNA_repair_RadA"/>
</dbReference>
<evidence type="ECO:0000256" key="8">
    <source>
        <dbReference type="ARBA" id="ARBA00023016"/>
    </source>
</evidence>
<evidence type="ECO:0000256" key="10">
    <source>
        <dbReference type="ARBA" id="ARBA00023204"/>
    </source>
</evidence>
<dbReference type="InterPro" id="IPR014721">
    <property type="entry name" value="Ribsml_uS5_D2-typ_fold_subgr"/>
</dbReference>
<feature type="region of interest" description="Lon-protease-like" evidence="11">
    <location>
        <begin position="354"/>
        <end position="457"/>
    </location>
</feature>
<evidence type="ECO:0000256" key="11">
    <source>
        <dbReference type="HAMAP-Rule" id="MF_01498"/>
    </source>
</evidence>
<evidence type="ECO:0000256" key="1">
    <source>
        <dbReference type="ARBA" id="ARBA00022723"/>
    </source>
</evidence>
<dbReference type="InterPro" id="IPR020568">
    <property type="entry name" value="Ribosomal_Su5_D2-typ_SF"/>
</dbReference>
<dbReference type="SUPFAM" id="SSF52540">
    <property type="entry name" value="P-loop containing nucleoside triphosphate hydrolases"/>
    <property type="match status" value="1"/>
</dbReference>
<keyword evidence="7 11" id="KW-0067">ATP-binding</keyword>
<dbReference type="InterPro" id="IPR003593">
    <property type="entry name" value="AAA+_ATPase"/>
</dbReference>
<comment type="similarity">
    <text evidence="11 13">Belongs to the RecA family. RadA subfamily.</text>
</comment>
<feature type="short sequence motif" description="RadA KNRFG motif" evidence="11">
    <location>
        <begin position="255"/>
        <end position="259"/>
    </location>
</feature>
<evidence type="ECO:0000256" key="13">
    <source>
        <dbReference type="RuleBase" id="RU003555"/>
    </source>
</evidence>
<keyword evidence="6 13" id="KW-0862">Zinc</keyword>
<keyword evidence="8 11" id="KW-0346">Stress response</keyword>
<evidence type="ECO:0000256" key="12">
    <source>
        <dbReference type="NCBIfam" id="TIGR00416"/>
    </source>
</evidence>
<dbReference type="Gene3D" id="3.40.50.300">
    <property type="entry name" value="P-loop containing nucleotide triphosphate hydrolases"/>
    <property type="match status" value="1"/>
</dbReference>
<dbReference type="Pfam" id="PF13481">
    <property type="entry name" value="AAA_25"/>
    <property type="match status" value="1"/>
</dbReference>
<evidence type="ECO:0000313" key="16">
    <source>
        <dbReference type="Proteomes" id="UP000319219"/>
    </source>
</evidence>
<dbReference type="RefSeq" id="WP_142614878.1">
    <property type="nucleotide sequence ID" value="NZ_VIJZ01000018.1"/>
</dbReference>
<dbReference type="InterPro" id="IPR020588">
    <property type="entry name" value="RecA_ATP-bd"/>
</dbReference>
<proteinExistence type="inferred from homology"/>
<dbReference type="PANTHER" id="PTHR32472:SF10">
    <property type="entry name" value="DNA REPAIR PROTEIN RADA-LIKE PROTEIN"/>
    <property type="match status" value="1"/>
</dbReference>
<dbReference type="PROSITE" id="PS50162">
    <property type="entry name" value="RECA_2"/>
    <property type="match status" value="1"/>
</dbReference>
<dbReference type="InterPro" id="IPR027417">
    <property type="entry name" value="P-loop_NTPase"/>
</dbReference>
<feature type="binding site" evidence="11">
    <location>
        <begin position="98"/>
        <end position="105"/>
    </location>
    <ligand>
        <name>ATP</name>
        <dbReference type="ChEBI" id="CHEBI:30616"/>
    </ligand>
</feature>
<dbReference type="CDD" id="cd01121">
    <property type="entry name" value="RadA_SMS_N"/>
    <property type="match status" value="1"/>
</dbReference>
<keyword evidence="3 11" id="KW-0227">DNA damage</keyword>
<evidence type="ECO:0000256" key="7">
    <source>
        <dbReference type="ARBA" id="ARBA00022840"/>
    </source>
</evidence>
<evidence type="ECO:0000256" key="6">
    <source>
        <dbReference type="ARBA" id="ARBA00022833"/>
    </source>
</evidence>
<gene>
    <name evidence="11 15" type="primary">radA</name>
    <name evidence="15" type="ORF">FKV70_24965</name>
</gene>
<sequence>MAKVKTKFSCTECGYESPKWYGKCPGCQAWNSMVEETKSVVKTQGMGSSLLTHSTKDKPLPIIEVESGKETRILTGIGELNRVLGGGVVPGSLVLVGGDPGIGKSTLMLQTSNELALTGLKVLYVSGEESVRQTKLRADRLGALSPSLYVLCETNLETIEEAVDSLKPEFLVIDSIQTVYLPEVTSAPGSVAQVRECTSRFMRIAKGLGIATVLVGHVTKEGAIAGPRLLEHMVDCVLYFEGERHHTYRLLRAVKNRFGSTNEIGIFEMAESGLREVANPSELFLSERPLGVAGSTVVASMEGTRPVLVELQALIAATHFPSPRRMGTGIDHHRMGLIIAVLEKRMGMFLQNQDAYLNVAGGVKLDEPAVDLAIAVSIASSFRDAPTKPYDVIFGEVGLTGEVRAVSRAEQRVREAEKLGFKRVIMPEKSLKGWTHPKGIQIIGVGTVADALAAALD</sequence>
<dbReference type="PANTHER" id="PTHR32472">
    <property type="entry name" value="DNA REPAIR PROTEIN RADA"/>
    <property type="match status" value="1"/>
</dbReference>
<dbReference type="Pfam" id="PF18073">
    <property type="entry name" value="Zn_ribbon_LapB"/>
    <property type="match status" value="1"/>
</dbReference>
<dbReference type="SUPFAM" id="SSF54211">
    <property type="entry name" value="Ribosomal protein S5 domain 2-like"/>
    <property type="match status" value="1"/>
</dbReference>
<dbReference type="NCBIfam" id="TIGR00416">
    <property type="entry name" value="sms"/>
    <property type="match status" value="1"/>
</dbReference>
<dbReference type="PRINTS" id="PR01874">
    <property type="entry name" value="DNAREPAIRADA"/>
</dbReference>
<keyword evidence="9 11" id="KW-0238">DNA-binding</keyword>
<name>A0ABY3AYP2_9BACL</name>
<dbReference type="Gene3D" id="3.30.230.10">
    <property type="match status" value="1"/>
</dbReference>
<keyword evidence="1 11" id="KW-0479">Metal-binding</keyword>
<dbReference type="Proteomes" id="UP000319219">
    <property type="component" value="Unassembled WGS sequence"/>
</dbReference>
<keyword evidence="16" id="KW-1185">Reference proteome</keyword>
<keyword evidence="10 11" id="KW-0234">DNA repair</keyword>
<dbReference type="InterPro" id="IPR041166">
    <property type="entry name" value="Rubredoxin_2"/>
</dbReference>
<evidence type="ECO:0000256" key="2">
    <source>
        <dbReference type="ARBA" id="ARBA00022741"/>
    </source>
</evidence>
<evidence type="ECO:0000313" key="15">
    <source>
        <dbReference type="EMBL" id="TQR92918.1"/>
    </source>
</evidence>
<dbReference type="EMBL" id="VIJZ01000018">
    <property type="protein sequence ID" value="TQR92918.1"/>
    <property type="molecule type" value="Genomic_DNA"/>
</dbReference>
<comment type="function">
    <text evidence="11">Plays a role in repairing double-strand DNA breaks, probably involving stabilizing or processing branched DNA or blocked replication forks.</text>
</comment>
<evidence type="ECO:0000256" key="3">
    <source>
        <dbReference type="ARBA" id="ARBA00022763"/>
    </source>
</evidence>
<dbReference type="SMART" id="SM00382">
    <property type="entry name" value="AAA"/>
    <property type="match status" value="1"/>
</dbReference>